<dbReference type="Proteomes" id="UP001251528">
    <property type="component" value="Unassembled WGS sequence"/>
</dbReference>
<dbReference type="PANTHER" id="PTHR47843">
    <property type="entry name" value="BTB DOMAIN-CONTAINING PROTEIN-RELATED"/>
    <property type="match status" value="1"/>
</dbReference>
<dbReference type="Pfam" id="PF00651">
    <property type="entry name" value="BTB"/>
    <property type="match status" value="1"/>
</dbReference>
<proteinExistence type="predicted"/>
<evidence type="ECO:0000313" key="3">
    <source>
        <dbReference type="Proteomes" id="UP001251528"/>
    </source>
</evidence>
<dbReference type="InterPro" id="IPR000210">
    <property type="entry name" value="BTB/POZ_dom"/>
</dbReference>
<evidence type="ECO:0000259" key="1">
    <source>
        <dbReference type="PROSITE" id="PS50097"/>
    </source>
</evidence>
<organism evidence="2 3">
    <name type="scientific">Conoideocrella luteorostrata</name>
    <dbReference type="NCBI Taxonomy" id="1105319"/>
    <lineage>
        <taxon>Eukaryota</taxon>
        <taxon>Fungi</taxon>
        <taxon>Dikarya</taxon>
        <taxon>Ascomycota</taxon>
        <taxon>Pezizomycotina</taxon>
        <taxon>Sordariomycetes</taxon>
        <taxon>Hypocreomycetidae</taxon>
        <taxon>Hypocreales</taxon>
        <taxon>Clavicipitaceae</taxon>
        <taxon>Conoideocrella</taxon>
    </lineage>
</organism>
<evidence type="ECO:0000313" key="2">
    <source>
        <dbReference type="EMBL" id="KAK2593603.1"/>
    </source>
</evidence>
<dbReference type="SUPFAM" id="SSF54695">
    <property type="entry name" value="POZ domain"/>
    <property type="match status" value="1"/>
</dbReference>
<comment type="caution">
    <text evidence="2">The sequence shown here is derived from an EMBL/GenBank/DDBJ whole genome shotgun (WGS) entry which is preliminary data.</text>
</comment>
<dbReference type="PROSITE" id="PS50097">
    <property type="entry name" value="BTB"/>
    <property type="match status" value="1"/>
</dbReference>
<dbReference type="Gene3D" id="3.30.710.10">
    <property type="entry name" value="Potassium Channel Kv1.1, Chain A"/>
    <property type="match status" value="1"/>
</dbReference>
<sequence>MFPETIPHPSETVKYGVIIGQDVSAIFGFPLGPWDLTRYSAATSRLFKFLVGKDKREFTIHAALLASQSPALDAVVMGDFKESAERCVEWPDVNEDTFTSFWQYIYTGDYHSMAVTSPASAASSDCQPTPSQSRASAVEYGDRSWNEGPAVDGERVDNDLLNTAGRMRKQQVLWANFQWSWTSELELEVVERETGFASYGDMLVHHAKVYVLADRYIFTGLVNASFKKLHEALVQFDASDNATDGATDLVRFCYTGLVPERLTRMVIHFAACKMEIMWKNETFQALVKEDGDLSAALITSMMLRID</sequence>
<protein>
    <recommendedName>
        <fullName evidence="1">BTB domain-containing protein</fullName>
    </recommendedName>
</protein>
<dbReference type="InterPro" id="IPR011333">
    <property type="entry name" value="SKP1/BTB/POZ_sf"/>
</dbReference>
<reference evidence="2" key="1">
    <citation type="submission" date="2023-06" db="EMBL/GenBank/DDBJ databases">
        <title>Conoideocrella luteorostrata (Hypocreales: Clavicipitaceae), a potential biocontrol fungus for elongate hemlock scale in United States Christmas tree production areas.</title>
        <authorList>
            <person name="Barrett H."/>
            <person name="Lovett B."/>
            <person name="Macias A.M."/>
            <person name="Stajich J.E."/>
            <person name="Kasson M.T."/>
        </authorList>
    </citation>
    <scope>NUCLEOTIDE SEQUENCE</scope>
    <source>
        <strain evidence="2">ARSEF 14590</strain>
    </source>
</reference>
<gene>
    <name evidence="2" type="ORF">QQS21_008691</name>
</gene>
<accession>A0AAJ0CIC6</accession>
<dbReference type="AlphaFoldDB" id="A0AAJ0CIC6"/>
<name>A0AAJ0CIC6_9HYPO</name>
<dbReference type="EMBL" id="JASWJB010000204">
    <property type="protein sequence ID" value="KAK2593603.1"/>
    <property type="molecule type" value="Genomic_DNA"/>
</dbReference>
<feature type="domain" description="BTB" evidence="1">
    <location>
        <begin position="45"/>
        <end position="114"/>
    </location>
</feature>
<keyword evidence="3" id="KW-1185">Reference proteome</keyword>